<evidence type="ECO:0000256" key="4">
    <source>
        <dbReference type="HAMAP-Rule" id="MF_01369"/>
    </source>
</evidence>
<dbReference type="InterPro" id="IPR013025">
    <property type="entry name" value="Ribosomal_uL23-like"/>
</dbReference>
<proteinExistence type="inferred from homology"/>
<dbReference type="STRING" id="1592317.DPF_0226"/>
<dbReference type="Gene3D" id="3.30.70.330">
    <property type="match status" value="1"/>
</dbReference>
<keyword evidence="4" id="KW-0699">rRNA-binding</keyword>
<evidence type="ECO:0000313" key="6">
    <source>
        <dbReference type="Proteomes" id="UP000095200"/>
    </source>
</evidence>
<dbReference type="GO" id="GO:0003735">
    <property type="term" value="F:structural constituent of ribosome"/>
    <property type="evidence" value="ECO:0007669"/>
    <property type="project" value="InterPro"/>
</dbReference>
<dbReference type="InterPro" id="IPR012678">
    <property type="entry name" value="Ribosomal_uL23/eL15/eS24_sf"/>
</dbReference>
<gene>
    <name evidence="4" type="primary">rplW</name>
    <name evidence="5" type="ORF">DPF_0226</name>
</gene>
<sequence>MENTQVLIKPLLSEKTTLMKEQDEKIAFYVHPRASKHDISKAIEELFNVTVQSVNVVKYRPRVRKKMGRAVGRIPGCKKAYVNLSPGDKIDFFEGV</sequence>
<dbReference type="RefSeq" id="WP_069857037.1">
    <property type="nucleotide sequence ID" value="NZ_BDFE01000004.1"/>
</dbReference>
<dbReference type="SUPFAM" id="SSF54189">
    <property type="entry name" value="Ribosomal proteins S24e, L23 and L15e"/>
    <property type="match status" value="1"/>
</dbReference>
<dbReference type="HAMAP" id="MF_01369_B">
    <property type="entry name" value="Ribosomal_uL23_B"/>
    <property type="match status" value="1"/>
</dbReference>
<accession>A0A194AEK7</accession>
<comment type="subunit">
    <text evidence="4">Part of the 50S ribosomal subunit. Contacts protein L29, and trigger factor when it is bound to the ribosome.</text>
</comment>
<keyword evidence="6" id="KW-1185">Reference proteome</keyword>
<dbReference type="EMBL" id="BDFE01000004">
    <property type="protein sequence ID" value="GAU07541.1"/>
    <property type="molecule type" value="Genomic_DNA"/>
</dbReference>
<keyword evidence="3 4" id="KW-0687">Ribonucleoprotein</keyword>
<dbReference type="AlphaFoldDB" id="A0A194AEK7"/>
<comment type="similarity">
    <text evidence="1 4">Belongs to the universal ribosomal protein uL23 family.</text>
</comment>
<evidence type="ECO:0000256" key="2">
    <source>
        <dbReference type="ARBA" id="ARBA00022980"/>
    </source>
</evidence>
<reference evidence="6" key="1">
    <citation type="submission" date="2016-06" db="EMBL/GenBank/DDBJ databases">
        <title>Draft genome sequence of Desulfoplanes formicivorans strain Pf12B.</title>
        <authorList>
            <person name="Watanabe M."/>
            <person name="Kojima H."/>
            <person name="Fukui M."/>
        </authorList>
    </citation>
    <scope>NUCLEOTIDE SEQUENCE [LARGE SCALE GENOMIC DNA]</scope>
    <source>
        <strain evidence="6">Pf12B</strain>
    </source>
</reference>
<dbReference type="Proteomes" id="UP000095200">
    <property type="component" value="Unassembled WGS sequence"/>
</dbReference>
<keyword evidence="4" id="KW-0694">RNA-binding</keyword>
<dbReference type="OrthoDB" id="9793353at2"/>
<dbReference type="GO" id="GO:0006412">
    <property type="term" value="P:translation"/>
    <property type="evidence" value="ECO:0007669"/>
    <property type="project" value="UniProtKB-UniRule"/>
</dbReference>
<evidence type="ECO:0000256" key="1">
    <source>
        <dbReference type="ARBA" id="ARBA00006700"/>
    </source>
</evidence>
<dbReference type="PANTHER" id="PTHR11620">
    <property type="entry name" value="60S RIBOSOMAL PROTEIN L23A"/>
    <property type="match status" value="1"/>
</dbReference>
<organism evidence="5 6">
    <name type="scientific">Desulfoplanes formicivorans</name>
    <dbReference type="NCBI Taxonomy" id="1592317"/>
    <lineage>
        <taxon>Bacteria</taxon>
        <taxon>Pseudomonadati</taxon>
        <taxon>Thermodesulfobacteriota</taxon>
        <taxon>Desulfovibrionia</taxon>
        <taxon>Desulfovibrionales</taxon>
        <taxon>Desulfoplanaceae</taxon>
        <taxon>Desulfoplanes</taxon>
    </lineage>
</organism>
<dbReference type="Pfam" id="PF00276">
    <property type="entry name" value="Ribosomal_L23"/>
    <property type="match status" value="1"/>
</dbReference>
<evidence type="ECO:0000313" key="5">
    <source>
        <dbReference type="EMBL" id="GAU07541.1"/>
    </source>
</evidence>
<dbReference type="GO" id="GO:0019843">
    <property type="term" value="F:rRNA binding"/>
    <property type="evidence" value="ECO:0007669"/>
    <property type="project" value="UniProtKB-UniRule"/>
</dbReference>
<comment type="function">
    <text evidence="4">One of the early assembly proteins it binds 23S rRNA. One of the proteins that surrounds the polypeptide exit tunnel on the outside of the ribosome. Forms the main docking site for trigger factor binding to the ribosome.</text>
</comment>
<name>A0A194AEK7_9BACT</name>
<dbReference type="NCBIfam" id="NF004363">
    <property type="entry name" value="PRK05738.2-4"/>
    <property type="match status" value="1"/>
</dbReference>
<protein>
    <recommendedName>
        <fullName evidence="4">Large ribosomal subunit protein uL23</fullName>
    </recommendedName>
</protein>
<dbReference type="GO" id="GO:0005840">
    <property type="term" value="C:ribosome"/>
    <property type="evidence" value="ECO:0007669"/>
    <property type="project" value="UniProtKB-KW"/>
</dbReference>
<keyword evidence="2 4" id="KW-0689">Ribosomal protein</keyword>
<dbReference type="GO" id="GO:1990904">
    <property type="term" value="C:ribonucleoprotein complex"/>
    <property type="evidence" value="ECO:0007669"/>
    <property type="project" value="UniProtKB-KW"/>
</dbReference>
<evidence type="ECO:0000256" key="3">
    <source>
        <dbReference type="ARBA" id="ARBA00023274"/>
    </source>
</evidence>
<dbReference type="InterPro" id="IPR012677">
    <property type="entry name" value="Nucleotide-bd_a/b_plait_sf"/>
</dbReference>
<comment type="caution">
    <text evidence="5">The sequence shown here is derived from an EMBL/GenBank/DDBJ whole genome shotgun (WGS) entry which is preliminary data.</text>
</comment>